<feature type="transmembrane region" description="Helical" evidence="1">
    <location>
        <begin position="156"/>
        <end position="180"/>
    </location>
</feature>
<dbReference type="OrthoDB" id="5621705at2"/>
<keyword evidence="3" id="KW-1185">Reference proteome</keyword>
<dbReference type="Proteomes" id="UP000194841">
    <property type="component" value="Unassembled WGS sequence"/>
</dbReference>
<evidence type="ECO:0000313" key="2">
    <source>
        <dbReference type="EMBL" id="OUL56775.1"/>
    </source>
</evidence>
<protein>
    <recommendedName>
        <fullName evidence="4">Cytochrome B6</fullName>
    </recommendedName>
</protein>
<gene>
    <name evidence="2" type="ORF">B1199_15495</name>
</gene>
<feature type="transmembrane region" description="Helical" evidence="1">
    <location>
        <begin position="228"/>
        <end position="249"/>
    </location>
</feature>
<comment type="caution">
    <text evidence="2">The sequence shown here is derived from an EMBL/GenBank/DDBJ whole genome shotgun (WGS) entry which is preliminary data.</text>
</comment>
<dbReference type="AlphaFoldDB" id="A0A244CMF8"/>
<accession>A0A244CMF8</accession>
<evidence type="ECO:0008006" key="4">
    <source>
        <dbReference type="Google" id="ProtNLM"/>
    </source>
</evidence>
<keyword evidence="1" id="KW-0472">Membrane</keyword>
<evidence type="ECO:0000313" key="3">
    <source>
        <dbReference type="Proteomes" id="UP000194841"/>
    </source>
</evidence>
<feature type="transmembrane region" description="Helical" evidence="1">
    <location>
        <begin position="43"/>
        <end position="64"/>
    </location>
</feature>
<sequence>MPTTNALDKHTEFARCLACNKVNTFSAFHWLALAFKDMTQAPILSLVYGLIFTIIPVIIVYSVVFTGTYLVILPATVAFALIGPAFAVGLYDVAWELEKGHTPTLSHSLKSMFRNPVGEWGFAIVLMVIMIIWMRLAALVHALYPSYANPTFEELSAFLTLGSIIGGILLVSVFAISAFTPQIMMERRVDIMTAVVSSIHAVKVNFSAMLVWSICIFVFIALGFATGAAGFIVIMPLLSYASWHAYIAIIKTKKPRGYE</sequence>
<keyword evidence="1" id="KW-0812">Transmembrane</keyword>
<evidence type="ECO:0000256" key="1">
    <source>
        <dbReference type="SAM" id="Phobius"/>
    </source>
</evidence>
<keyword evidence="1" id="KW-1133">Transmembrane helix</keyword>
<organism evidence="2 3">
    <name type="scientific">Pseudoalteromonas ulvae</name>
    <dbReference type="NCBI Taxonomy" id="107327"/>
    <lineage>
        <taxon>Bacteria</taxon>
        <taxon>Pseudomonadati</taxon>
        <taxon>Pseudomonadota</taxon>
        <taxon>Gammaproteobacteria</taxon>
        <taxon>Alteromonadales</taxon>
        <taxon>Pseudoalteromonadaceae</taxon>
        <taxon>Pseudoalteromonas</taxon>
    </lineage>
</organism>
<dbReference type="EMBL" id="MWPV01000005">
    <property type="protein sequence ID" value="OUL56775.1"/>
    <property type="molecule type" value="Genomic_DNA"/>
</dbReference>
<dbReference type="RefSeq" id="WP_086745029.1">
    <property type="nucleotide sequence ID" value="NZ_MWPV01000005.1"/>
</dbReference>
<proteinExistence type="predicted"/>
<feature type="transmembrane region" description="Helical" evidence="1">
    <location>
        <begin position="201"/>
        <end position="222"/>
    </location>
</feature>
<feature type="transmembrane region" description="Helical" evidence="1">
    <location>
        <begin position="70"/>
        <end position="91"/>
    </location>
</feature>
<dbReference type="Pfam" id="PF09955">
    <property type="entry name" value="DUF2189"/>
    <property type="match status" value="1"/>
</dbReference>
<feature type="transmembrane region" description="Helical" evidence="1">
    <location>
        <begin position="120"/>
        <end position="144"/>
    </location>
</feature>
<name>A0A244CMF8_PSEDV</name>
<reference evidence="2 3" key="1">
    <citation type="submission" date="2017-02" db="EMBL/GenBank/DDBJ databases">
        <title>Pseudoalteromonas ulvae TC14 Genome.</title>
        <authorList>
            <person name="Molmeret M."/>
        </authorList>
    </citation>
    <scope>NUCLEOTIDE SEQUENCE [LARGE SCALE GENOMIC DNA]</scope>
    <source>
        <strain evidence="2">TC14</strain>
    </source>
</reference>
<dbReference type="InterPro" id="IPR018692">
    <property type="entry name" value="DUF2189"/>
</dbReference>